<feature type="chain" id="PRO_5011691829" evidence="1">
    <location>
        <begin position="22"/>
        <end position="305"/>
    </location>
</feature>
<reference evidence="3 4" key="1">
    <citation type="submission" date="2016-10" db="EMBL/GenBank/DDBJ databases">
        <authorList>
            <person name="de Groot N.N."/>
        </authorList>
    </citation>
    <scope>NUCLEOTIDE SEQUENCE [LARGE SCALE GENOMIC DNA]</scope>
    <source>
        <strain evidence="3 4">DSM 21039</strain>
    </source>
</reference>
<dbReference type="Gene3D" id="3.40.50.880">
    <property type="match status" value="1"/>
</dbReference>
<keyword evidence="4" id="KW-1185">Reference proteome</keyword>
<gene>
    <name evidence="3" type="ORF">SAMN04488505_10851</name>
</gene>
<organism evidence="3 4">
    <name type="scientific">Chitinophaga rupis</name>
    <dbReference type="NCBI Taxonomy" id="573321"/>
    <lineage>
        <taxon>Bacteria</taxon>
        <taxon>Pseudomonadati</taxon>
        <taxon>Bacteroidota</taxon>
        <taxon>Chitinophagia</taxon>
        <taxon>Chitinophagales</taxon>
        <taxon>Chitinophagaceae</taxon>
        <taxon>Chitinophaga</taxon>
    </lineage>
</organism>
<dbReference type="SUPFAM" id="SSF52317">
    <property type="entry name" value="Class I glutamine amidotransferase-like"/>
    <property type="match status" value="1"/>
</dbReference>
<sequence>MLRKTALLLFILFCVHTVTHAQKHIRVLIVDGFSNHNWQQTTQLTKAILEESNLFDVSVSTTPSTAHDPRWAQWQPNFKNYDVVIQNTNNINDTAMRWPRAVEIELEQYVKAGGGLYILHSGNNAFPHWKEYDKMIGLGWRPKTTGIALIIDPNGHIQRLPPGQGDATNHGDRFDAVIHILQRHPINKGFPDEWKTASMELYRYPRGPAEYITVLSAAYDSISNKTWPVEWVVKYGKGRVYNSSMGHLWKGDVYPLSYRCIGFETTMIRVAEWLGSGKVSYPVPANFPTKNAVSLREPTDVPRGR</sequence>
<feature type="signal peptide" evidence="1">
    <location>
        <begin position="1"/>
        <end position="21"/>
    </location>
</feature>
<dbReference type="STRING" id="573321.SAMN04488505_10851"/>
<dbReference type="Pfam" id="PF06283">
    <property type="entry name" value="ThuA"/>
    <property type="match status" value="1"/>
</dbReference>
<accession>A0A1H8DN88</accession>
<dbReference type="EMBL" id="FOBB01000008">
    <property type="protein sequence ID" value="SEN08673.1"/>
    <property type="molecule type" value="Genomic_DNA"/>
</dbReference>
<dbReference type="OrthoDB" id="9785923at2"/>
<evidence type="ECO:0000313" key="3">
    <source>
        <dbReference type="EMBL" id="SEN08673.1"/>
    </source>
</evidence>
<proteinExistence type="predicted"/>
<keyword evidence="3" id="KW-0808">Transferase</keyword>
<dbReference type="Proteomes" id="UP000198984">
    <property type="component" value="Unassembled WGS sequence"/>
</dbReference>
<dbReference type="PANTHER" id="PTHR40469">
    <property type="entry name" value="SECRETED GLYCOSYL HYDROLASE"/>
    <property type="match status" value="1"/>
</dbReference>
<evidence type="ECO:0000256" key="1">
    <source>
        <dbReference type="SAM" id="SignalP"/>
    </source>
</evidence>
<dbReference type="InterPro" id="IPR029062">
    <property type="entry name" value="Class_I_gatase-like"/>
</dbReference>
<keyword evidence="1" id="KW-0732">Signal</keyword>
<dbReference type="AlphaFoldDB" id="A0A1H8DN88"/>
<dbReference type="PANTHER" id="PTHR40469:SF2">
    <property type="entry name" value="GALACTOSE-BINDING DOMAIN-LIKE SUPERFAMILY PROTEIN"/>
    <property type="match status" value="1"/>
</dbReference>
<keyword evidence="3" id="KW-0315">Glutamine amidotransferase</keyword>
<dbReference type="GO" id="GO:0016740">
    <property type="term" value="F:transferase activity"/>
    <property type="evidence" value="ECO:0007669"/>
    <property type="project" value="UniProtKB-KW"/>
</dbReference>
<evidence type="ECO:0000259" key="2">
    <source>
        <dbReference type="Pfam" id="PF06283"/>
    </source>
</evidence>
<feature type="domain" description="ThuA-like" evidence="2">
    <location>
        <begin position="26"/>
        <end position="248"/>
    </location>
</feature>
<name>A0A1H8DN88_9BACT</name>
<protein>
    <submittedName>
        <fullName evidence="3">Type 1 glutamine amidotransferase (GATase1)</fullName>
    </submittedName>
</protein>
<dbReference type="InterPro" id="IPR029010">
    <property type="entry name" value="ThuA-like"/>
</dbReference>
<evidence type="ECO:0000313" key="4">
    <source>
        <dbReference type="Proteomes" id="UP000198984"/>
    </source>
</evidence>
<dbReference type="RefSeq" id="WP_089918613.1">
    <property type="nucleotide sequence ID" value="NZ_FOBB01000008.1"/>
</dbReference>